<protein>
    <submittedName>
        <fullName evidence="1">Uncharacterized protein</fullName>
    </submittedName>
</protein>
<proteinExistence type="predicted"/>
<keyword evidence="2" id="KW-1185">Reference proteome</keyword>
<name>A0ACC6RXF0_9BURK</name>
<dbReference type="Proteomes" id="UP001392318">
    <property type="component" value="Unassembled WGS sequence"/>
</dbReference>
<reference evidence="1" key="1">
    <citation type="submission" date="2024-01" db="EMBL/GenBank/DDBJ databases">
        <title>The diversity of rhizobia nodulating Mimosa spp. in eleven states of Brazil covering several biomes is determined by host plant, location, and edaphic factors.</title>
        <authorList>
            <person name="Rouws L."/>
            <person name="Barauna A."/>
            <person name="Beukes C."/>
            <person name="De Faria S.M."/>
            <person name="Gross E."/>
            <person name="Dos Reis Junior F.B."/>
            <person name="Simon M."/>
            <person name="Maluk M."/>
            <person name="Odee D.W."/>
            <person name="Kenicer G."/>
            <person name="Young J.P.W."/>
            <person name="Reis V.M."/>
            <person name="Zilli J."/>
            <person name="James E.K."/>
        </authorList>
    </citation>
    <scope>NUCLEOTIDE SEQUENCE</scope>
    <source>
        <strain evidence="1">JPY452</strain>
    </source>
</reference>
<comment type="caution">
    <text evidence="1">The sequence shown here is derived from an EMBL/GenBank/DDBJ whole genome shotgun (WGS) entry which is preliminary data.</text>
</comment>
<dbReference type="EMBL" id="JAYMRU010000064">
    <property type="protein sequence ID" value="MEM5406192.1"/>
    <property type="molecule type" value="Genomic_DNA"/>
</dbReference>
<gene>
    <name evidence="1" type="ORF">VSR83_40490</name>
</gene>
<accession>A0ACC6RXF0</accession>
<evidence type="ECO:0000313" key="1">
    <source>
        <dbReference type="EMBL" id="MEM5406192.1"/>
    </source>
</evidence>
<evidence type="ECO:0000313" key="2">
    <source>
        <dbReference type="Proteomes" id="UP001392318"/>
    </source>
</evidence>
<sequence>MNRKALVVFALMGCVTAIASAQTSSAQPDPSAEGYSRHRPPLPCDGPPPGSPAEGARPESGKPPSPPDSPRNAGRSDGPPPDLAARCGAQEGKPQ</sequence>
<organism evidence="1 2">
    <name type="scientific">Paraburkholderia unamae</name>
    <dbReference type="NCBI Taxonomy" id="219649"/>
    <lineage>
        <taxon>Bacteria</taxon>
        <taxon>Pseudomonadati</taxon>
        <taxon>Pseudomonadota</taxon>
        <taxon>Betaproteobacteria</taxon>
        <taxon>Burkholderiales</taxon>
        <taxon>Burkholderiaceae</taxon>
        <taxon>Paraburkholderia</taxon>
    </lineage>
</organism>